<dbReference type="Pfam" id="PF20266">
    <property type="entry name" value="Mab-21_C"/>
    <property type="match status" value="1"/>
</dbReference>
<dbReference type="HOGENOM" id="CLU_363396_0_0_1"/>
<dbReference type="Gene3D" id="1.10.1410.40">
    <property type="match status" value="1"/>
</dbReference>
<evidence type="ECO:0000313" key="5">
    <source>
        <dbReference type="Proteomes" id="UP000007266"/>
    </source>
</evidence>
<name>D6X208_TRICA</name>
<reference evidence="4 5" key="1">
    <citation type="journal article" date="2008" name="Nature">
        <title>The genome of the model beetle and pest Tribolium castaneum.</title>
        <authorList>
            <consortium name="Tribolium Genome Sequencing Consortium"/>
            <person name="Richards S."/>
            <person name="Gibbs R.A."/>
            <person name="Weinstock G.M."/>
            <person name="Brown S.J."/>
            <person name="Denell R."/>
            <person name="Beeman R.W."/>
            <person name="Gibbs R."/>
            <person name="Beeman R.W."/>
            <person name="Brown S.J."/>
            <person name="Bucher G."/>
            <person name="Friedrich M."/>
            <person name="Grimmelikhuijzen C.J."/>
            <person name="Klingler M."/>
            <person name="Lorenzen M."/>
            <person name="Richards S."/>
            <person name="Roth S."/>
            <person name="Schroder R."/>
            <person name="Tautz D."/>
            <person name="Zdobnov E.M."/>
            <person name="Muzny D."/>
            <person name="Gibbs R.A."/>
            <person name="Weinstock G.M."/>
            <person name="Attaway T."/>
            <person name="Bell S."/>
            <person name="Buhay C.J."/>
            <person name="Chandrabose M.N."/>
            <person name="Chavez D."/>
            <person name="Clerk-Blankenburg K.P."/>
            <person name="Cree A."/>
            <person name="Dao M."/>
            <person name="Davis C."/>
            <person name="Chacko J."/>
            <person name="Dinh H."/>
            <person name="Dugan-Rocha S."/>
            <person name="Fowler G."/>
            <person name="Garner T.T."/>
            <person name="Garnes J."/>
            <person name="Gnirke A."/>
            <person name="Hawes A."/>
            <person name="Hernandez J."/>
            <person name="Hines S."/>
            <person name="Holder M."/>
            <person name="Hume J."/>
            <person name="Jhangiani S.N."/>
            <person name="Joshi V."/>
            <person name="Khan Z.M."/>
            <person name="Jackson L."/>
            <person name="Kovar C."/>
            <person name="Kowis A."/>
            <person name="Lee S."/>
            <person name="Lewis L.R."/>
            <person name="Margolis J."/>
            <person name="Morgan M."/>
            <person name="Nazareth L.V."/>
            <person name="Nguyen N."/>
            <person name="Okwuonu G."/>
            <person name="Parker D."/>
            <person name="Richards S."/>
            <person name="Ruiz S.J."/>
            <person name="Santibanez J."/>
            <person name="Savard J."/>
            <person name="Scherer S.E."/>
            <person name="Schneider B."/>
            <person name="Sodergren E."/>
            <person name="Tautz D."/>
            <person name="Vattahil S."/>
            <person name="Villasana D."/>
            <person name="White C.S."/>
            <person name="Wright R."/>
            <person name="Park Y."/>
            <person name="Beeman R.W."/>
            <person name="Lord J."/>
            <person name="Oppert B."/>
            <person name="Lorenzen M."/>
            <person name="Brown S."/>
            <person name="Wang L."/>
            <person name="Savard J."/>
            <person name="Tautz D."/>
            <person name="Richards S."/>
            <person name="Weinstock G."/>
            <person name="Gibbs R.A."/>
            <person name="Liu Y."/>
            <person name="Worley K."/>
            <person name="Weinstock G."/>
            <person name="Elsik C.G."/>
            <person name="Reese J.T."/>
            <person name="Elhaik E."/>
            <person name="Landan G."/>
            <person name="Graur D."/>
            <person name="Arensburger P."/>
            <person name="Atkinson P."/>
            <person name="Beeman R.W."/>
            <person name="Beidler J."/>
            <person name="Brown S.J."/>
            <person name="Demuth J.P."/>
            <person name="Drury D.W."/>
            <person name="Du Y.Z."/>
            <person name="Fujiwara H."/>
            <person name="Lorenzen M."/>
            <person name="Maselli V."/>
            <person name="Osanai M."/>
            <person name="Park Y."/>
            <person name="Robertson H.M."/>
            <person name="Tu Z."/>
            <person name="Wang J.J."/>
            <person name="Wang S."/>
            <person name="Richards S."/>
            <person name="Song H."/>
            <person name="Zhang L."/>
            <person name="Sodergren E."/>
            <person name="Werner D."/>
            <person name="Stanke M."/>
            <person name="Morgenstern B."/>
            <person name="Solovyev V."/>
            <person name="Kosarev P."/>
            <person name="Brown G."/>
            <person name="Chen H.C."/>
            <person name="Ermolaeva O."/>
            <person name="Hlavina W."/>
            <person name="Kapustin Y."/>
            <person name="Kiryutin B."/>
            <person name="Kitts P."/>
            <person name="Maglott D."/>
            <person name="Pruitt K."/>
            <person name="Sapojnikov V."/>
            <person name="Souvorov A."/>
            <person name="Mackey A.J."/>
            <person name="Waterhouse R.M."/>
            <person name="Wyder S."/>
            <person name="Zdobnov E.M."/>
            <person name="Zdobnov E.M."/>
            <person name="Wyder S."/>
            <person name="Kriventseva E.V."/>
            <person name="Kadowaki T."/>
            <person name="Bork P."/>
            <person name="Aranda M."/>
            <person name="Bao R."/>
            <person name="Beermann A."/>
            <person name="Berns N."/>
            <person name="Bolognesi R."/>
            <person name="Bonneton F."/>
            <person name="Bopp D."/>
            <person name="Brown S.J."/>
            <person name="Bucher G."/>
            <person name="Butts T."/>
            <person name="Chaumot A."/>
            <person name="Denell R.E."/>
            <person name="Ferrier D.E."/>
            <person name="Friedrich M."/>
            <person name="Gordon C.M."/>
            <person name="Jindra M."/>
            <person name="Klingler M."/>
            <person name="Lan Q."/>
            <person name="Lattorff H.M."/>
            <person name="Laudet V."/>
            <person name="von Levetsow C."/>
            <person name="Liu Z."/>
            <person name="Lutz R."/>
            <person name="Lynch J.A."/>
            <person name="da Fonseca R.N."/>
            <person name="Posnien N."/>
            <person name="Reuter R."/>
            <person name="Roth S."/>
            <person name="Savard J."/>
            <person name="Schinko J.B."/>
            <person name="Schmitt C."/>
            <person name="Schoppmeier M."/>
            <person name="Schroder R."/>
            <person name="Shippy T.D."/>
            <person name="Simonnet F."/>
            <person name="Marques-Souza H."/>
            <person name="Tautz D."/>
            <person name="Tomoyasu Y."/>
            <person name="Trauner J."/>
            <person name="Van der Zee M."/>
            <person name="Vervoort M."/>
            <person name="Wittkopp N."/>
            <person name="Wimmer E.A."/>
            <person name="Yang X."/>
            <person name="Jones A.K."/>
            <person name="Sattelle D.B."/>
            <person name="Ebert P.R."/>
            <person name="Nelson D."/>
            <person name="Scott J.G."/>
            <person name="Beeman R.W."/>
            <person name="Muthukrishnan S."/>
            <person name="Kramer K.J."/>
            <person name="Arakane Y."/>
            <person name="Beeman R.W."/>
            <person name="Zhu Q."/>
            <person name="Hogenkamp D."/>
            <person name="Dixit R."/>
            <person name="Oppert B."/>
            <person name="Jiang H."/>
            <person name="Zou Z."/>
            <person name="Marshall J."/>
            <person name="Elpidina E."/>
            <person name="Vinokurov K."/>
            <person name="Oppert C."/>
            <person name="Zou Z."/>
            <person name="Evans J."/>
            <person name="Lu Z."/>
            <person name="Zhao P."/>
            <person name="Sumathipala N."/>
            <person name="Altincicek B."/>
            <person name="Vilcinskas A."/>
            <person name="Williams M."/>
            <person name="Hultmark D."/>
            <person name="Hetru C."/>
            <person name="Jiang H."/>
            <person name="Grimmelikhuijzen C.J."/>
            <person name="Hauser F."/>
            <person name="Cazzamali G."/>
            <person name="Williamson M."/>
            <person name="Park Y."/>
            <person name="Li B."/>
            <person name="Tanaka Y."/>
            <person name="Predel R."/>
            <person name="Neupert S."/>
            <person name="Schachtner J."/>
            <person name="Verleyen P."/>
            <person name="Raible F."/>
            <person name="Bork P."/>
            <person name="Friedrich M."/>
            <person name="Walden K.K."/>
            <person name="Robertson H.M."/>
            <person name="Angeli S."/>
            <person name="Foret S."/>
            <person name="Bucher G."/>
            <person name="Schuetz S."/>
            <person name="Maleszka R."/>
            <person name="Wimmer E.A."/>
            <person name="Beeman R.W."/>
            <person name="Lorenzen M."/>
            <person name="Tomoyasu Y."/>
            <person name="Miller S.C."/>
            <person name="Grossmann D."/>
            <person name="Bucher G."/>
        </authorList>
    </citation>
    <scope>NUCLEOTIDE SEQUENCE [LARGE SCALE GENOMIC DNA]</scope>
    <source>
        <strain evidence="4 5">Georgia GA2</strain>
    </source>
</reference>
<dbReference type="FunCoup" id="D6X208">
    <property type="interactions" value="1"/>
</dbReference>
<dbReference type="Proteomes" id="UP000007266">
    <property type="component" value="Linkage group 9"/>
</dbReference>
<evidence type="ECO:0000313" key="4">
    <source>
        <dbReference type="EMBL" id="EFA09940.2"/>
    </source>
</evidence>
<dbReference type="PANTHER" id="PTHR10656:SF69">
    <property type="entry name" value="MAB-21-LIKE HHH_H2TH-LIKE DOMAIN-CONTAINING PROTEIN"/>
    <property type="match status" value="1"/>
</dbReference>
<dbReference type="AlphaFoldDB" id="D6X208"/>
<sequence length="771" mass="90189">MGNCSSHKSESPKGRVSTKARPSHLDWDSIMSQENDGGAMSQKSYDQVEVAKMKKELLESPQIFVLNNLLMSVMFFENYEREKQKFTHSTIEKELNPTLLRDETIECVIPDVIFENVHKNVKFRRMHGPNKNKIEPLVPRRYFVVNDNIEVLETKNTPQYSAIDKPGYQVVVEKSEEHFGFVKLKCAPSQARTIEPEPALDKKDPKPGPSTQTDDSEIYEYSTIASVNTPKPLDITSCERRDTLPKTCFTQKRIRKYEETSDDSDEEEEAGRKVDEAKELYDVVSYISSNGFMKYIQNAVFPNSLGLALGFDASEIALAKAIPGKIFCNLQDVNEDFAVLPCEIVPSVAIQWPIEFTFEFHNRAERPTMWDKFGEEYKWPKLNMINEIRGLSCALVPRGYIPKRGENPDSEIEWEIAFPKAQRYLDTHMSHTQIRAFLFLLTIYKSFIEPVNKQYDGLLVDHFRTHMYWECESNPRDWPEHRLGTKLAIVIRNFMQKLSVGELPDFFIKKKNMFLNVPNKHLRHAQKILHDVLESPAIYFLGALRNLKYTNPKFYPHFDFKELYRLLTADTSLMVNPRIVRPPNLIPKNRQMVKVEGDANYRREIKWKIEKEKQMRKLVMQKRREQEQREENLKMERRGSVDSIDYELQCEQQFDRLKIREILMFFIRHFIEMARKSRRLASQRQALFYLKQAYYLGKILEDFGLQADARELLEQVTKEEETSKKISVSESFEFPPSTPKRNSAQFSWEMTQQVKGNNINLNNLNKSTPAI</sequence>
<feature type="region of interest" description="Disordered" evidence="2">
    <location>
        <begin position="193"/>
        <end position="218"/>
    </location>
</feature>
<evidence type="ECO:0000256" key="2">
    <source>
        <dbReference type="SAM" id="MobiDB-lite"/>
    </source>
</evidence>
<keyword evidence="5" id="KW-1185">Reference proteome</keyword>
<feature type="compositionally biased region" description="Polar residues" evidence="2">
    <location>
        <begin position="30"/>
        <end position="42"/>
    </location>
</feature>
<dbReference type="OMA" id="LQPVRIY"/>
<dbReference type="PANTHER" id="PTHR10656">
    <property type="entry name" value="CELL FATE DETERMINING PROTEIN MAB21-RELATED"/>
    <property type="match status" value="1"/>
</dbReference>
<gene>
    <name evidence="4" type="primary">AUGUSTUS-3.0.2_12093</name>
    <name evidence="4" type="ORF">TcasGA2_TC012093</name>
</gene>
<dbReference type="InterPro" id="IPR024810">
    <property type="entry name" value="MAB21L/cGLR"/>
</dbReference>
<dbReference type="InParanoid" id="D6X208"/>
<keyword evidence="1" id="KW-0175">Coiled coil</keyword>
<organism evidence="4 5">
    <name type="scientific">Tribolium castaneum</name>
    <name type="common">Red flour beetle</name>
    <dbReference type="NCBI Taxonomy" id="7070"/>
    <lineage>
        <taxon>Eukaryota</taxon>
        <taxon>Metazoa</taxon>
        <taxon>Ecdysozoa</taxon>
        <taxon>Arthropoda</taxon>
        <taxon>Hexapoda</taxon>
        <taxon>Insecta</taxon>
        <taxon>Pterygota</taxon>
        <taxon>Neoptera</taxon>
        <taxon>Endopterygota</taxon>
        <taxon>Coleoptera</taxon>
        <taxon>Polyphaga</taxon>
        <taxon>Cucujiformia</taxon>
        <taxon>Tenebrionidae</taxon>
        <taxon>Tenebrionidae incertae sedis</taxon>
        <taxon>Tribolium</taxon>
    </lineage>
</organism>
<reference evidence="4 5" key="2">
    <citation type="journal article" date="2010" name="Nucleic Acids Res.">
        <title>BeetleBase in 2010: revisions to provide comprehensive genomic information for Tribolium castaneum.</title>
        <authorList>
            <person name="Kim H.S."/>
            <person name="Murphy T."/>
            <person name="Xia J."/>
            <person name="Caragea D."/>
            <person name="Park Y."/>
            <person name="Beeman R.W."/>
            <person name="Lorenzen M.D."/>
            <person name="Butcher S."/>
            <person name="Manak J.R."/>
            <person name="Brown S.J."/>
        </authorList>
    </citation>
    <scope>GENOME REANNOTATION</scope>
    <source>
        <strain evidence="4 5">Georgia GA2</strain>
    </source>
</reference>
<dbReference type="SMART" id="SM01265">
    <property type="entry name" value="Mab-21"/>
    <property type="match status" value="1"/>
</dbReference>
<protein>
    <recommendedName>
        <fullName evidence="3">Mab-21-like HhH/H2TH-like domain-containing protein</fullName>
    </recommendedName>
</protein>
<dbReference type="InterPro" id="IPR046906">
    <property type="entry name" value="Mab-21_HhH/H2TH-like"/>
</dbReference>
<proteinExistence type="predicted"/>
<dbReference type="eggNOG" id="KOG3963">
    <property type="taxonomic scope" value="Eukaryota"/>
</dbReference>
<accession>D6X208</accession>
<evidence type="ECO:0000256" key="1">
    <source>
        <dbReference type="SAM" id="Coils"/>
    </source>
</evidence>
<evidence type="ECO:0000259" key="3">
    <source>
        <dbReference type="Pfam" id="PF20266"/>
    </source>
</evidence>
<feature type="coiled-coil region" evidence="1">
    <location>
        <begin position="608"/>
        <end position="636"/>
    </location>
</feature>
<dbReference type="EMBL" id="KQ971371">
    <property type="protein sequence ID" value="EFA09940.2"/>
    <property type="molecule type" value="Genomic_DNA"/>
</dbReference>
<feature type="region of interest" description="Disordered" evidence="2">
    <location>
        <begin position="1"/>
        <end position="42"/>
    </location>
</feature>
<feature type="domain" description="Mab-21-like HhH/H2TH-like" evidence="3">
    <location>
        <begin position="445"/>
        <end position="528"/>
    </location>
</feature>